<sequence>MPLNALVGPRVGRVRSPSRSALTWPRVYSLSQGSPTHWLLVEEVLFTKMRGRKANVRRSNRVSGHGEFT</sequence>
<dbReference type="EMBL" id="UZAK01033144">
    <property type="protein sequence ID" value="VDP34860.1"/>
    <property type="molecule type" value="Genomic_DNA"/>
</dbReference>
<reference evidence="3" key="1">
    <citation type="submission" date="2016-06" db="UniProtKB">
        <authorList>
            <consortium name="WormBaseParasite"/>
        </authorList>
    </citation>
    <scope>IDENTIFICATION</scope>
</reference>
<name>A0A183K2P4_9TREM</name>
<dbReference type="Proteomes" id="UP000279833">
    <property type="component" value="Unassembled WGS sequence"/>
</dbReference>
<dbReference type="AlphaFoldDB" id="A0A183K2P4"/>
<gene>
    <name evidence="1" type="ORF">SCUD_LOCUS9258</name>
</gene>
<accession>A0A183K2P4</accession>
<organism evidence="3">
    <name type="scientific">Schistosoma curassoni</name>
    <dbReference type="NCBI Taxonomy" id="6186"/>
    <lineage>
        <taxon>Eukaryota</taxon>
        <taxon>Metazoa</taxon>
        <taxon>Spiralia</taxon>
        <taxon>Lophotrochozoa</taxon>
        <taxon>Platyhelminthes</taxon>
        <taxon>Trematoda</taxon>
        <taxon>Digenea</taxon>
        <taxon>Strigeidida</taxon>
        <taxon>Schistosomatoidea</taxon>
        <taxon>Schistosomatidae</taxon>
        <taxon>Schistosoma</taxon>
    </lineage>
</organism>
<protein>
    <submittedName>
        <fullName evidence="1 3">Uncharacterized protein</fullName>
    </submittedName>
</protein>
<evidence type="ECO:0000313" key="1">
    <source>
        <dbReference type="EMBL" id="VDP34860.1"/>
    </source>
</evidence>
<keyword evidence="2" id="KW-1185">Reference proteome</keyword>
<reference evidence="1 2" key="2">
    <citation type="submission" date="2018-11" db="EMBL/GenBank/DDBJ databases">
        <authorList>
            <consortium name="Pathogen Informatics"/>
        </authorList>
    </citation>
    <scope>NUCLEOTIDE SEQUENCE [LARGE SCALE GENOMIC DNA]</scope>
    <source>
        <strain evidence="1">Dakar</strain>
        <strain evidence="2">Dakar, Senegal</strain>
    </source>
</reference>
<dbReference type="WBParaSite" id="SCUD_0000925801-mRNA-1">
    <property type="protein sequence ID" value="SCUD_0000925801-mRNA-1"/>
    <property type="gene ID" value="SCUD_0000925801"/>
</dbReference>
<evidence type="ECO:0000313" key="3">
    <source>
        <dbReference type="WBParaSite" id="SCUD_0000925801-mRNA-1"/>
    </source>
</evidence>
<proteinExistence type="predicted"/>
<evidence type="ECO:0000313" key="2">
    <source>
        <dbReference type="Proteomes" id="UP000279833"/>
    </source>
</evidence>